<evidence type="ECO:0000313" key="3">
    <source>
        <dbReference type="EMBL" id="TDZ24646.1"/>
    </source>
</evidence>
<dbReference type="AlphaFoldDB" id="A0A484G2M1"/>
<dbReference type="Gene3D" id="3.40.50.300">
    <property type="entry name" value="P-loop containing nucleotide triphosphate hydrolases"/>
    <property type="match status" value="1"/>
</dbReference>
<keyword evidence="1" id="KW-0677">Repeat</keyword>
<proteinExistence type="predicted"/>
<name>A0A484G2M1_COLOR</name>
<dbReference type="Proteomes" id="UP000014480">
    <property type="component" value="Unassembled WGS sequence"/>
</dbReference>
<organism evidence="3 4">
    <name type="scientific">Colletotrichum orbiculare (strain 104-T / ATCC 96160 / CBS 514.97 / LARS 414 / MAFF 240422)</name>
    <name type="common">Cucumber anthracnose fungus</name>
    <name type="synonym">Colletotrichum lagenarium</name>
    <dbReference type="NCBI Taxonomy" id="1213857"/>
    <lineage>
        <taxon>Eukaryota</taxon>
        <taxon>Fungi</taxon>
        <taxon>Dikarya</taxon>
        <taxon>Ascomycota</taxon>
        <taxon>Pezizomycotina</taxon>
        <taxon>Sordariomycetes</taxon>
        <taxon>Hypocreomycetidae</taxon>
        <taxon>Glomerellales</taxon>
        <taxon>Glomerellaceae</taxon>
        <taxon>Colletotrichum</taxon>
        <taxon>Colletotrichum orbiculare species complex</taxon>
    </lineage>
</organism>
<comment type="caution">
    <text evidence="3">The sequence shown here is derived from an EMBL/GenBank/DDBJ whole genome shotgun (WGS) entry which is preliminary data.</text>
</comment>
<accession>A0A484G2M1</accession>
<dbReference type="Pfam" id="PF24883">
    <property type="entry name" value="NPHP3_N"/>
    <property type="match status" value="1"/>
</dbReference>
<reference evidence="4" key="1">
    <citation type="journal article" date="2013" name="New Phytol.">
        <title>Comparative genomic and transcriptomic analyses reveal the hemibiotrophic stage shift of Colletotrichum fungi.</title>
        <authorList>
            <person name="Gan P."/>
            <person name="Ikeda K."/>
            <person name="Irieda H."/>
            <person name="Narusaka M."/>
            <person name="O'Connell R.J."/>
            <person name="Narusaka Y."/>
            <person name="Takano Y."/>
            <person name="Kubo Y."/>
            <person name="Shirasu K."/>
        </authorList>
    </citation>
    <scope>NUCLEOTIDE SEQUENCE [LARGE SCALE GENOMIC DNA]</scope>
    <source>
        <strain evidence="4">104-T / ATCC 96160 / CBS 514.97 / LARS 414 / MAFF 240422</strain>
    </source>
</reference>
<dbReference type="PANTHER" id="PTHR10039:SF14">
    <property type="entry name" value="NACHT DOMAIN-CONTAINING PROTEIN"/>
    <property type="match status" value="1"/>
</dbReference>
<dbReference type="SUPFAM" id="SSF52540">
    <property type="entry name" value="P-loop containing nucleoside triphosphate hydrolases"/>
    <property type="match status" value="1"/>
</dbReference>
<dbReference type="InterPro" id="IPR056125">
    <property type="entry name" value="DUF7708"/>
</dbReference>
<evidence type="ECO:0000313" key="4">
    <source>
        <dbReference type="Proteomes" id="UP000014480"/>
    </source>
</evidence>
<dbReference type="Pfam" id="PF22939">
    <property type="entry name" value="WHD_GPIID"/>
    <property type="match status" value="1"/>
</dbReference>
<dbReference type="PANTHER" id="PTHR10039">
    <property type="entry name" value="AMELOGENIN"/>
    <property type="match status" value="1"/>
</dbReference>
<keyword evidence="4" id="KW-1185">Reference proteome</keyword>
<dbReference type="InterPro" id="IPR007111">
    <property type="entry name" value="NACHT_NTPase"/>
</dbReference>
<protein>
    <submittedName>
        <fullName evidence="3">Vegetative incompatibility protein HET-E-1</fullName>
    </submittedName>
</protein>
<dbReference type="PROSITE" id="PS50837">
    <property type="entry name" value="NACHT"/>
    <property type="match status" value="1"/>
</dbReference>
<dbReference type="InterPro" id="IPR056884">
    <property type="entry name" value="NPHP3-like_N"/>
</dbReference>
<gene>
    <name evidence="3" type="ORF">Cob_v002328</name>
</gene>
<feature type="domain" description="NACHT" evidence="2">
    <location>
        <begin position="280"/>
        <end position="415"/>
    </location>
</feature>
<dbReference type="STRING" id="1213857.A0A484G2M1"/>
<evidence type="ECO:0000259" key="2">
    <source>
        <dbReference type="PROSITE" id="PS50837"/>
    </source>
</evidence>
<evidence type="ECO:0000256" key="1">
    <source>
        <dbReference type="ARBA" id="ARBA00022737"/>
    </source>
</evidence>
<reference evidence="4" key="2">
    <citation type="journal article" date="2019" name="Mol. Plant Microbe Interact.">
        <title>Genome sequence resources for four phytopathogenic fungi from the Colletotrichum orbiculare species complex.</title>
        <authorList>
            <person name="Gan P."/>
            <person name="Tsushima A."/>
            <person name="Narusaka M."/>
            <person name="Narusaka Y."/>
            <person name="Takano Y."/>
            <person name="Kubo Y."/>
            <person name="Shirasu K."/>
        </authorList>
    </citation>
    <scope>GENOME REANNOTATION</scope>
    <source>
        <strain evidence="4">104-T / ATCC 96160 / CBS 514.97 / LARS 414 / MAFF 240422</strain>
    </source>
</reference>
<dbReference type="Pfam" id="PF24809">
    <property type="entry name" value="DUF7708"/>
    <property type="match status" value="1"/>
</dbReference>
<dbReference type="InterPro" id="IPR054471">
    <property type="entry name" value="GPIID_WHD"/>
</dbReference>
<sequence length="837" mass="95129">MAADPSPWLEEAFRSAKEDFLKSLANPTKYDFSRIHSIEDVYDATDAIQKEQSRTRTLRGLNKLAPFINGLKEYAAVVEVFVQAKADILSLIWGPLKLLLQIASSVITAFDKVVTVLTDIGDTLPVFQKYATLFDQHVQVRRALSLFYVDILDFYAILLNFLANRNRNIFLESLWPKIRGKIAVVQDNMKRHRDLMTDHVTLENIIQESQARKHAMEEYEKQQEFRENQNFTNAIAQFSPQFYDKRLAQILEQSTVDSGTWLEKKPEFAKWIDPEDHSTRCLWLHGIPGSGKTFLAANIIRKLDVQVPFVFLTHENQSSGKVVQFCHSLIFQLLKLDSTARPILFDTLKSQARMYASDPECAKRLLCEIIQNSAANFIVIDGLDEMEEKFRASLLSTVSNILADCPKVKVLVSSRQERDIMQSLKDKSIPVRVDHHNTEAIQDFARIESDSWRRELEGCGAGADMCAAAEEAVARVVEKSQGMFLYTKLVLDVLKEQGTAINIHQELQSLPDGLDQAYGRIQSRITQKMPRSLQIVARKVLLWVACAHRPLREEQLLQILAVDAGSQDFTRGHKEFRDIRKACGPIIEEVDGVIRFVHFSAKEYLLSEQSEHFLTLPEAHATAALTCSTYLSFSSLDLAFENLDDEFPRLELQQRIKNGEFSLLEYAAVEWLEHVKGLDDEESCTYPKTSTQDFKLFPSIQKKLYDANLYLGQARHGLLTGQDDADSEETIKALLCSVKTFREHLEDLFCSHYAHKPACHSDTSEASQLKKNGVGTKQSMTGIGIILSISRVILPGSYQIPSWNSTHLRSAPKRILQENTLLRQATEPVTNSFRMTY</sequence>
<dbReference type="InterPro" id="IPR027417">
    <property type="entry name" value="P-loop_NTPase"/>
</dbReference>
<dbReference type="EMBL" id="AMCV02000004">
    <property type="protein sequence ID" value="TDZ24646.1"/>
    <property type="molecule type" value="Genomic_DNA"/>
</dbReference>
<dbReference type="OrthoDB" id="21416at2759"/>